<reference evidence="1 2" key="1">
    <citation type="submission" date="2013-08" db="EMBL/GenBank/DDBJ databases">
        <authorList>
            <person name="Huang J."/>
            <person name="Wang G."/>
        </authorList>
    </citation>
    <scope>NUCLEOTIDE SEQUENCE [LARGE SCALE GENOMIC DNA]</scope>
    <source>
        <strain evidence="1 2">BH030004</strain>
    </source>
</reference>
<protein>
    <submittedName>
        <fullName evidence="1">Uncharacterized protein</fullName>
    </submittedName>
</protein>
<organism evidence="1 2">
    <name type="scientific">Pontibacillus marinus BH030004 = DSM 16465</name>
    <dbReference type="NCBI Taxonomy" id="1385511"/>
    <lineage>
        <taxon>Bacteria</taxon>
        <taxon>Bacillati</taxon>
        <taxon>Bacillota</taxon>
        <taxon>Bacilli</taxon>
        <taxon>Bacillales</taxon>
        <taxon>Bacillaceae</taxon>
        <taxon>Pontibacillus</taxon>
    </lineage>
</organism>
<evidence type="ECO:0000313" key="1">
    <source>
        <dbReference type="EMBL" id="KGX87273.1"/>
    </source>
</evidence>
<evidence type="ECO:0000313" key="2">
    <source>
        <dbReference type="Proteomes" id="UP000030403"/>
    </source>
</evidence>
<dbReference type="EMBL" id="AVPF01000025">
    <property type="protein sequence ID" value="KGX87273.1"/>
    <property type="molecule type" value="Genomic_DNA"/>
</dbReference>
<keyword evidence="2" id="KW-1185">Reference proteome</keyword>
<proteinExistence type="predicted"/>
<sequence>MLGQDKNTLISPKDIKKMKPQELDTLRLI</sequence>
<gene>
    <name evidence="1" type="ORF">N783_10085</name>
</gene>
<dbReference type="Proteomes" id="UP000030403">
    <property type="component" value="Unassembled WGS sequence"/>
</dbReference>
<comment type="caution">
    <text evidence="1">The sequence shown here is derived from an EMBL/GenBank/DDBJ whole genome shotgun (WGS) entry which is preliminary data.</text>
</comment>
<accession>A0A0A5G7X1</accession>
<dbReference type="AlphaFoldDB" id="A0A0A5G7X1"/>
<name>A0A0A5G7X1_9BACI</name>